<keyword evidence="2" id="KW-1185">Reference proteome</keyword>
<accession>A0A6A6JUF5</accession>
<name>A0A6A6JUF5_WESOR</name>
<sequence length="198" mass="22132">MSSIRTICLGVSLMFERKSSSVALRDAVVVRLLARRRLCCCGEGGELEVRAPSKQDFAQAPHHSVQAAIRKRAAMTYSQMLLKLLFERCSSDFSEIAKETRRRAAVLKGRNGARIIREYLQNVNLPSPSIIAGRHGLWGCWSIYRHHRWQGACESEGALTESRHETGPCRGHMTSARLRTLCNVSCLSSSSAQLRGWC</sequence>
<evidence type="ECO:0000313" key="1">
    <source>
        <dbReference type="EMBL" id="KAF2279733.1"/>
    </source>
</evidence>
<dbReference type="AlphaFoldDB" id="A0A6A6JUF5"/>
<organism evidence="1 2">
    <name type="scientific">Westerdykella ornata</name>
    <dbReference type="NCBI Taxonomy" id="318751"/>
    <lineage>
        <taxon>Eukaryota</taxon>
        <taxon>Fungi</taxon>
        <taxon>Dikarya</taxon>
        <taxon>Ascomycota</taxon>
        <taxon>Pezizomycotina</taxon>
        <taxon>Dothideomycetes</taxon>
        <taxon>Pleosporomycetidae</taxon>
        <taxon>Pleosporales</taxon>
        <taxon>Sporormiaceae</taxon>
        <taxon>Westerdykella</taxon>
    </lineage>
</organism>
<dbReference type="EMBL" id="ML986486">
    <property type="protein sequence ID" value="KAF2279733.1"/>
    <property type="molecule type" value="Genomic_DNA"/>
</dbReference>
<dbReference type="GeneID" id="54546727"/>
<dbReference type="RefSeq" id="XP_033657272.1">
    <property type="nucleotide sequence ID" value="XM_033793552.1"/>
</dbReference>
<dbReference type="Proteomes" id="UP000800097">
    <property type="component" value="Unassembled WGS sequence"/>
</dbReference>
<reference evidence="1" key="1">
    <citation type="journal article" date="2020" name="Stud. Mycol.">
        <title>101 Dothideomycetes genomes: a test case for predicting lifestyles and emergence of pathogens.</title>
        <authorList>
            <person name="Haridas S."/>
            <person name="Albert R."/>
            <person name="Binder M."/>
            <person name="Bloem J."/>
            <person name="Labutti K."/>
            <person name="Salamov A."/>
            <person name="Andreopoulos B."/>
            <person name="Baker S."/>
            <person name="Barry K."/>
            <person name="Bills G."/>
            <person name="Bluhm B."/>
            <person name="Cannon C."/>
            <person name="Castanera R."/>
            <person name="Culley D."/>
            <person name="Daum C."/>
            <person name="Ezra D."/>
            <person name="Gonzalez J."/>
            <person name="Henrissat B."/>
            <person name="Kuo A."/>
            <person name="Liang C."/>
            <person name="Lipzen A."/>
            <person name="Lutzoni F."/>
            <person name="Magnuson J."/>
            <person name="Mondo S."/>
            <person name="Nolan M."/>
            <person name="Ohm R."/>
            <person name="Pangilinan J."/>
            <person name="Park H.-J."/>
            <person name="Ramirez L."/>
            <person name="Alfaro M."/>
            <person name="Sun H."/>
            <person name="Tritt A."/>
            <person name="Yoshinaga Y."/>
            <person name="Zwiers L.-H."/>
            <person name="Turgeon B."/>
            <person name="Goodwin S."/>
            <person name="Spatafora J."/>
            <person name="Crous P."/>
            <person name="Grigoriev I."/>
        </authorList>
    </citation>
    <scope>NUCLEOTIDE SEQUENCE</scope>
    <source>
        <strain evidence="1">CBS 379.55</strain>
    </source>
</reference>
<proteinExistence type="predicted"/>
<protein>
    <submittedName>
        <fullName evidence="1">Uncharacterized protein</fullName>
    </submittedName>
</protein>
<gene>
    <name evidence="1" type="ORF">EI97DRAFT_185677</name>
</gene>
<evidence type="ECO:0000313" key="2">
    <source>
        <dbReference type="Proteomes" id="UP000800097"/>
    </source>
</evidence>